<name>A0A0E9T4V7_ANGAN</name>
<reference evidence="2" key="2">
    <citation type="journal article" date="2015" name="Fish Shellfish Immunol.">
        <title>Early steps in the European eel (Anguilla anguilla)-Vibrio vulnificus interaction in the gills: Role of the RtxA13 toxin.</title>
        <authorList>
            <person name="Callol A."/>
            <person name="Pajuelo D."/>
            <person name="Ebbesson L."/>
            <person name="Teles M."/>
            <person name="MacKenzie S."/>
            <person name="Amaro C."/>
        </authorList>
    </citation>
    <scope>NUCLEOTIDE SEQUENCE</scope>
</reference>
<keyword evidence="1" id="KW-0472">Membrane</keyword>
<sequence>MTIMIPFYYCTIGLCVIQEITLLMCLYFSWHYINKESSFTNDASSTDVSL</sequence>
<reference evidence="2" key="1">
    <citation type="submission" date="2014-11" db="EMBL/GenBank/DDBJ databases">
        <authorList>
            <person name="Amaro Gonzalez C."/>
        </authorList>
    </citation>
    <scope>NUCLEOTIDE SEQUENCE</scope>
</reference>
<proteinExistence type="predicted"/>
<dbReference type="EMBL" id="GBXM01060572">
    <property type="protein sequence ID" value="JAH48005.1"/>
    <property type="molecule type" value="Transcribed_RNA"/>
</dbReference>
<dbReference type="AlphaFoldDB" id="A0A0E9T4V7"/>
<accession>A0A0E9T4V7</accession>
<organism evidence="2">
    <name type="scientific">Anguilla anguilla</name>
    <name type="common">European freshwater eel</name>
    <name type="synonym">Muraena anguilla</name>
    <dbReference type="NCBI Taxonomy" id="7936"/>
    <lineage>
        <taxon>Eukaryota</taxon>
        <taxon>Metazoa</taxon>
        <taxon>Chordata</taxon>
        <taxon>Craniata</taxon>
        <taxon>Vertebrata</taxon>
        <taxon>Euteleostomi</taxon>
        <taxon>Actinopterygii</taxon>
        <taxon>Neopterygii</taxon>
        <taxon>Teleostei</taxon>
        <taxon>Anguilliformes</taxon>
        <taxon>Anguillidae</taxon>
        <taxon>Anguilla</taxon>
    </lineage>
</organism>
<keyword evidence="1" id="KW-1133">Transmembrane helix</keyword>
<evidence type="ECO:0000256" key="1">
    <source>
        <dbReference type="SAM" id="Phobius"/>
    </source>
</evidence>
<feature type="transmembrane region" description="Helical" evidence="1">
    <location>
        <begin position="7"/>
        <end position="30"/>
    </location>
</feature>
<evidence type="ECO:0000313" key="2">
    <source>
        <dbReference type="EMBL" id="JAH48005.1"/>
    </source>
</evidence>
<keyword evidence="1" id="KW-0812">Transmembrane</keyword>
<protein>
    <submittedName>
        <fullName evidence="2">Uncharacterized protein</fullName>
    </submittedName>
</protein>